<dbReference type="Pfam" id="PF02010">
    <property type="entry name" value="REJ"/>
    <property type="match status" value="1"/>
</dbReference>
<dbReference type="EMBL" id="HBEZ01038971">
    <property type="protein sequence ID" value="CAD8643756.1"/>
    <property type="molecule type" value="Transcribed_RNA"/>
</dbReference>
<evidence type="ECO:0000256" key="2">
    <source>
        <dbReference type="ARBA" id="ARBA00022692"/>
    </source>
</evidence>
<comment type="subcellular location">
    <subcellularLocation>
        <location evidence="1">Membrane</location>
    </subcellularLocation>
</comment>
<dbReference type="GO" id="GO:0006816">
    <property type="term" value="P:calcium ion transport"/>
    <property type="evidence" value="ECO:0007669"/>
    <property type="project" value="TreeGrafter"/>
</dbReference>
<dbReference type="InterPro" id="IPR013783">
    <property type="entry name" value="Ig-like_fold"/>
</dbReference>
<evidence type="ECO:0000256" key="1">
    <source>
        <dbReference type="ARBA" id="ARBA00004370"/>
    </source>
</evidence>
<dbReference type="SMART" id="SM00429">
    <property type="entry name" value="IPT"/>
    <property type="match status" value="2"/>
</dbReference>
<dbReference type="PANTHER" id="PTHR46730:SF1">
    <property type="entry name" value="PLAT DOMAIN-CONTAINING PROTEIN"/>
    <property type="match status" value="1"/>
</dbReference>
<dbReference type="Gene3D" id="2.60.40.10">
    <property type="entry name" value="Immunoglobulins"/>
    <property type="match status" value="2"/>
</dbReference>
<keyword evidence="3" id="KW-0677">Repeat</keyword>
<keyword evidence="4" id="KW-1133">Transmembrane helix</keyword>
<dbReference type="InterPro" id="IPR002859">
    <property type="entry name" value="PKD/REJ-like"/>
</dbReference>
<evidence type="ECO:0000313" key="7">
    <source>
        <dbReference type="EMBL" id="CAD8643756.1"/>
    </source>
</evidence>
<dbReference type="PANTHER" id="PTHR46730">
    <property type="entry name" value="POLYCYSTIN-1"/>
    <property type="match status" value="1"/>
</dbReference>
<dbReference type="GO" id="GO:0005261">
    <property type="term" value="F:monoatomic cation channel activity"/>
    <property type="evidence" value="ECO:0007669"/>
    <property type="project" value="TreeGrafter"/>
</dbReference>
<name>A0A7S0QNM0_9CRYP</name>
<organism evidence="7">
    <name type="scientific">Cryptomonas curvata</name>
    <dbReference type="NCBI Taxonomy" id="233186"/>
    <lineage>
        <taxon>Eukaryota</taxon>
        <taxon>Cryptophyceae</taxon>
        <taxon>Cryptomonadales</taxon>
        <taxon>Cryptomonadaceae</taxon>
        <taxon>Cryptomonas</taxon>
    </lineage>
</organism>
<evidence type="ECO:0000256" key="4">
    <source>
        <dbReference type="ARBA" id="ARBA00022989"/>
    </source>
</evidence>
<evidence type="ECO:0000259" key="6">
    <source>
        <dbReference type="SMART" id="SM00429"/>
    </source>
</evidence>
<keyword evidence="2" id="KW-0812">Transmembrane</keyword>
<feature type="domain" description="IPT/TIG" evidence="6">
    <location>
        <begin position="254"/>
        <end position="459"/>
    </location>
</feature>
<evidence type="ECO:0000256" key="5">
    <source>
        <dbReference type="ARBA" id="ARBA00023136"/>
    </source>
</evidence>
<evidence type="ECO:0000256" key="3">
    <source>
        <dbReference type="ARBA" id="ARBA00022737"/>
    </source>
</evidence>
<accession>A0A7S0QNM0</accession>
<gene>
    <name evidence="7" type="ORF">CCUR1050_LOCUS21440</name>
</gene>
<protein>
    <recommendedName>
        <fullName evidence="6">IPT/TIG domain-containing protein</fullName>
    </recommendedName>
</protein>
<dbReference type="InterPro" id="IPR002909">
    <property type="entry name" value="IPT_dom"/>
</dbReference>
<reference evidence="7" key="1">
    <citation type="submission" date="2021-01" db="EMBL/GenBank/DDBJ databases">
        <authorList>
            <person name="Corre E."/>
            <person name="Pelletier E."/>
            <person name="Niang G."/>
            <person name="Scheremetjew M."/>
            <person name="Finn R."/>
            <person name="Kale V."/>
            <person name="Holt S."/>
            <person name="Cochrane G."/>
            <person name="Meng A."/>
            <person name="Brown T."/>
            <person name="Cohen L."/>
        </authorList>
    </citation>
    <scope>NUCLEOTIDE SEQUENCE</scope>
    <source>
        <strain evidence="7">CCAP979/52</strain>
    </source>
</reference>
<feature type="domain" description="IPT/TIG" evidence="6">
    <location>
        <begin position="79"/>
        <end position="190"/>
    </location>
</feature>
<proteinExistence type="predicted"/>
<sequence length="2247" mass="240926">MPGPVDFGLGINAMDFCYLVAYGTNKDCVRSYKREVGSDGVVIPQPTLWPDEKRCQCLASYGIALDQLPKVQKFVYHDAMQVLNIVPPSGIESGGTEILLHGKGFKNYGQALFVYFGVPPTLSNAGSSTDFRVAVPATILSSSVIKCLAPARPVDTISDSQSPPGTYAVFIKDVAVPVQVSSNGLQFTAVQDGSACVQNAANAISRDNKKAQCILEFVMYTWFSLPEILGVVGPVPAENIYPKLANAAPSLYDSLSIMTQNIPQGLVTGSTKVTLLGNYFVSMARAEVVNGQGTSVECSGAASGGVVPPGKSCTTTCVFPFAASITGPGIKVNPPYPYYYGCVNLPFTITQQQQTSYWCAVQDQPPAIFNGKYGYCRNDISIWKDYNQGGKVISSLECRFGDIHVPATVVPLAATSTQNPELGRQITCESPPYQFGIMVPLSVTLNRVDYSAIQPFTYFQYLKPAPVPVEIKINPSVSQFTLIFDGETNMAGQRLNEQVFCETMKIFADGNLPVPDKNFIGLGGMFSSPPLCQWIDRVSLSVQLGIDFSLENGTMIPFKKIPCDIGSSADCWRWDYFKTLRLQDDHTTDVLSKETGNVGCRYPRHPSLPGSQECSSSVIQSTAPGWCGACLPTSNEVTQLSLPFNRSISHLSFTIAKKAVLAPVPVIVGPSSVDNCESRCYQGSLSGKVCTFNSDCPGGTCKISLVRFDATTSVGDLGKPFQKIVWSLDANPKYVQDIDPPITSQYYNMETGTSTRMLANQYLTPTFFPSSAQKVAARYCFILTLTNWLGGVGVSANCFVLSLSIGIPVPQIVMSEGGSMTSFTKSKDLILSANVGFSACAAGKTFTASFQWSISPDVTLLPSPTIDFMVPKLLIRAYSVPFVSNQQYTFTFNATMSDSSFGTSSSTKQITLKCIPSPPTVNIEGGLVQTYSPAHGPLIIDASRSFDTDKIIDNRSPRDLLFCWKCSVVFRDCRWTTNSNVSIDRLNTSILTIAPGSIDLNATYTVDLSVYQRTVSDLSCQSVSLTSIPKTAVSIVLYTTKNAPKVSVSYPRTRFVSASSQFRISGTIYFGTTGDNLQTCGCMYSWKVVPQLPIVFMKGVSGVSCGRVDLMVSSGAFSSVSALSYRVQLSATCDSTSGMAAIDIQSVTPPTSGSCGVTPTVGIAFQTLFTSSCVNWADDLDSLPIRYRFLISSVISGDRFVLAPWSENSILTTVLPSGDSGSNFALQMITEVNNNFGVVAKQFSQTITCNPRTFSGPAQVQTSLNQMSNDLSSYRLNSQDVNVMMGKIGTLALSLNDISSVASRSQLLYIQNLREQVVKTITDLSAPGHKRRLLDVSLCPTSLYSSTVAMFVSRLQLSTTTTAPDTLSMSTCDSAKQSISCYLLSGNDLGVDSEDADQVALDLFKTLTNCANQSNITELYSTLRTLSIVAMKERNSADDILRYRHRGLAMISKRYSVSDFGEKNLTIYPQINITIPGSLGREIPQSTAVDALVISMTTSQNPYKSLSNQQVFGPIAEISMHSAFQQEGTLSSIQLLYQIQNVSNIAVRDLKTPITIVFSLDTKPEFKYNHATEVFKASACSFYNTTSSLWTPFGINFAAACEPQCPWNTPSNKDLSRLVCPTTHLTAFSAVETTVGCDFVPSLIPKQTDICCLCDGAGKSCCDWRRIDSANNIASQAPCPQTDDGQGLDSCLVCQKNVESVLTKPFVSLQFKNVSGICDYRGIPCTNNMIPNACGVCDLPDNELQRKANSGLCDCDPVNPRLPNEQGGGKILDRCGICDGGNKSMDDCGTNPDIPAYDPSGLFEVCHSGGRGKTQVPRWNMACTGCDNVTRPDLPFNLSRRPYPGGVQIDKCGICGGDNSACVGCDRVPGSSKKIDFCGVCGGTNDSCIGCDKVRNPRPTVLDLCGICGGSNYGACKISYTYDFTQIIVLNLLWQNFGPSRQQILEASLVSVVQGLSGTSMVQVHIASFVTGTSAGTTQIKFKVIAPDRTAATTTLRITFRNEPSRPNTFLLDLQNAIRKAGDSDLAGSLPNAIDSQPTPQIMEDKTTFPCNYATLQPREICQMDCAGVASGGAVIDRCGVCGGDGSSCSITAECPVTNCTTCCGCDSNLQPIFPDKCGKCGGDSTSCAGCDGKPFSGKLYDFCGVCGGDNTSCIGCDGVVHSGKVKDLCGICDGGNRRRDVCGSCITDNSQGLSCAGCDGVPFSGKSIDACGVCGGTNQCKWRDGQPPADSKGSTAAVVMLVSLQT</sequence>
<keyword evidence="5" id="KW-0472">Membrane</keyword>
<dbReference type="GO" id="GO:0005886">
    <property type="term" value="C:plasma membrane"/>
    <property type="evidence" value="ECO:0007669"/>
    <property type="project" value="TreeGrafter"/>
</dbReference>